<dbReference type="PRINTS" id="PR01736">
    <property type="entry name" value="PHPHTRNFRASE"/>
</dbReference>
<dbReference type="InterPro" id="IPR015813">
    <property type="entry name" value="Pyrv/PenolPyrv_kinase-like_dom"/>
</dbReference>
<evidence type="ECO:0000259" key="12">
    <source>
        <dbReference type="Pfam" id="PF05524"/>
    </source>
</evidence>
<evidence type="ECO:0000256" key="7">
    <source>
        <dbReference type="ARBA" id="ARBA00022842"/>
    </source>
</evidence>
<dbReference type="Gene3D" id="1.10.274.10">
    <property type="entry name" value="PtsI, HPr-binding domain"/>
    <property type="match status" value="1"/>
</dbReference>
<comment type="similarity">
    <text evidence="2">Belongs to the PEP-utilizing enzyme family.</text>
</comment>
<dbReference type="InterPro" id="IPR036637">
    <property type="entry name" value="Phosphohistidine_dom_sf"/>
</dbReference>
<evidence type="ECO:0000256" key="5">
    <source>
        <dbReference type="ARBA" id="ARBA00022723"/>
    </source>
</evidence>
<protein>
    <recommendedName>
        <fullName evidence="3">Phosphoenolpyruvate-protein phosphotransferase</fullName>
    </recommendedName>
    <alternativeName>
        <fullName evidence="8">Phosphotransferase system, enzyme I</fullName>
    </alternativeName>
</protein>
<keyword evidence="7" id="KW-0460">Magnesium</keyword>
<feature type="domain" description="PEP-utilising enzyme C-terminal" evidence="11">
    <location>
        <begin position="262"/>
        <end position="531"/>
    </location>
</feature>
<dbReference type="InterPro" id="IPR008279">
    <property type="entry name" value="PEP-util_enz_mobile_dom"/>
</dbReference>
<dbReference type="Gene3D" id="3.50.30.10">
    <property type="entry name" value="Phosphohistidine domain"/>
    <property type="match status" value="1"/>
</dbReference>
<dbReference type="Gene3D" id="3.20.20.60">
    <property type="entry name" value="Phosphoenolpyruvate-binding domains"/>
    <property type="match status" value="1"/>
</dbReference>
<dbReference type="InterPro" id="IPR000121">
    <property type="entry name" value="PEP_util_C"/>
</dbReference>
<evidence type="ECO:0000313" key="13">
    <source>
        <dbReference type="EMBL" id="MEU8135674.1"/>
    </source>
</evidence>
<name>A0ABV3DIU6_9ACTN</name>
<keyword evidence="4" id="KW-0808">Transferase</keyword>
<keyword evidence="14" id="KW-1185">Reference proteome</keyword>
<reference evidence="13 14" key="1">
    <citation type="submission" date="2024-06" db="EMBL/GenBank/DDBJ databases">
        <title>The Natural Products Discovery Center: Release of the First 8490 Sequenced Strains for Exploring Actinobacteria Biosynthetic Diversity.</title>
        <authorList>
            <person name="Kalkreuter E."/>
            <person name="Kautsar S.A."/>
            <person name="Yang D."/>
            <person name="Bader C.D."/>
            <person name="Teijaro C.N."/>
            <person name="Fluegel L."/>
            <person name="Davis C.M."/>
            <person name="Simpson J.R."/>
            <person name="Lauterbach L."/>
            <person name="Steele A.D."/>
            <person name="Gui C."/>
            <person name="Meng S."/>
            <person name="Li G."/>
            <person name="Viehrig K."/>
            <person name="Ye F."/>
            <person name="Su P."/>
            <person name="Kiefer A.F."/>
            <person name="Nichols A."/>
            <person name="Cepeda A.J."/>
            <person name="Yan W."/>
            <person name="Fan B."/>
            <person name="Jiang Y."/>
            <person name="Adhikari A."/>
            <person name="Zheng C.-J."/>
            <person name="Schuster L."/>
            <person name="Cowan T.M."/>
            <person name="Smanski M.J."/>
            <person name="Chevrette M.G."/>
            <person name="De Carvalho L.P.S."/>
            <person name="Shen B."/>
        </authorList>
    </citation>
    <scope>NUCLEOTIDE SEQUENCE [LARGE SCALE GENOMIC DNA]</scope>
    <source>
        <strain evidence="13 14">NPDC048946</strain>
    </source>
</reference>
<keyword evidence="5" id="KW-0479">Metal-binding</keyword>
<dbReference type="InterPro" id="IPR040442">
    <property type="entry name" value="Pyrv_kinase-like_dom_sf"/>
</dbReference>
<dbReference type="Pfam" id="PF05524">
    <property type="entry name" value="PEP-utilisers_N"/>
    <property type="match status" value="1"/>
</dbReference>
<gene>
    <name evidence="13" type="ORF">AB0C36_19405</name>
</gene>
<dbReference type="InterPro" id="IPR008731">
    <property type="entry name" value="PTS_EIN"/>
</dbReference>
<evidence type="ECO:0000259" key="11">
    <source>
        <dbReference type="Pfam" id="PF02896"/>
    </source>
</evidence>
<dbReference type="InterPro" id="IPR050499">
    <property type="entry name" value="PEP-utilizing_PTS_enzyme"/>
</dbReference>
<dbReference type="Pfam" id="PF00391">
    <property type="entry name" value="PEP-utilizers"/>
    <property type="match status" value="1"/>
</dbReference>
<comment type="cofactor">
    <cofactor evidence="1">
        <name>Mg(2+)</name>
        <dbReference type="ChEBI" id="CHEBI:18420"/>
    </cofactor>
</comment>
<organism evidence="13 14">
    <name type="scientific">Streptodolium elevatio</name>
    <dbReference type="NCBI Taxonomy" id="3157996"/>
    <lineage>
        <taxon>Bacteria</taxon>
        <taxon>Bacillati</taxon>
        <taxon>Actinomycetota</taxon>
        <taxon>Actinomycetes</taxon>
        <taxon>Kitasatosporales</taxon>
        <taxon>Streptomycetaceae</taxon>
        <taxon>Streptodolium</taxon>
    </lineage>
</organism>
<accession>A0ABV3DIU6</accession>
<keyword evidence="6" id="KW-0418">Kinase</keyword>
<comment type="caution">
    <text evidence="13">The sequence shown here is derived from an EMBL/GenBank/DDBJ whole genome shotgun (WGS) entry which is preliminary data.</text>
</comment>
<evidence type="ECO:0000256" key="9">
    <source>
        <dbReference type="SAM" id="MobiDB-lite"/>
    </source>
</evidence>
<evidence type="ECO:0000256" key="1">
    <source>
        <dbReference type="ARBA" id="ARBA00001946"/>
    </source>
</evidence>
<evidence type="ECO:0000313" key="14">
    <source>
        <dbReference type="Proteomes" id="UP001551482"/>
    </source>
</evidence>
<evidence type="ECO:0000256" key="3">
    <source>
        <dbReference type="ARBA" id="ARBA00016544"/>
    </source>
</evidence>
<dbReference type="SUPFAM" id="SSF47831">
    <property type="entry name" value="Enzyme I of the PEP:sugar phosphotransferase system HPr-binding (sub)domain"/>
    <property type="match status" value="1"/>
</dbReference>
<feature type="region of interest" description="Disordered" evidence="9">
    <location>
        <begin position="249"/>
        <end position="271"/>
    </location>
</feature>
<dbReference type="Proteomes" id="UP001551482">
    <property type="component" value="Unassembled WGS sequence"/>
</dbReference>
<dbReference type="SUPFAM" id="SSF52009">
    <property type="entry name" value="Phosphohistidine domain"/>
    <property type="match status" value="1"/>
</dbReference>
<dbReference type="PANTHER" id="PTHR46244">
    <property type="entry name" value="PHOSPHOENOLPYRUVATE-PROTEIN PHOSPHOTRANSFERASE"/>
    <property type="match status" value="1"/>
</dbReference>
<dbReference type="SUPFAM" id="SSF51621">
    <property type="entry name" value="Phosphoenolpyruvate/pyruvate domain"/>
    <property type="match status" value="1"/>
</dbReference>
<evidence type="ECO:0000259" key="10">
    <source>
        <dbReference type="Pfam" id="PF00391"/>
    </source>
</evidence>
<evidence type="ECO:0000256" key="8">
    <source>
        <dbReference type="ARBA" id="ARBA00033235"/>
    </source>
</evidence>
<dbReference type="Pfam" id="PF02896">
    <property type="entry name" value="PEP-utilizers_C"/>
    <property type="match status" value="1"/>
</dbReference>
<evidence type="ECO:0000256" key="2">
    <source>
        <dbReference type="ARBA" id="ARBA00007837"/>
    </source>
</evidence>
<feature type="domain" description="Phosphotransferase system enzyme I N-terminal" evidence="12">
    <location>
        <begin position="16"/>
        <end position="137"/>
    </location>
</feature>
<dbReference type="EMBL" id="JBEZFP010000047">
    <property type="protein sequence ID" value="MEU8135674.1"/>
    <property type="molecule type" value="Genomic_DNA"/>
</dbReference>
<proteinExistence type="inferred from homology"/>
<dbReference type="PANTHER" id="PTHR46244:SF3">
    <property type="entry name" value="PHOSPHOENOLPYRUVATE-PROTEIN PHOSPHOTRANSFERASE"/>
    <property type="match status" value="1"/>
</dbReference>
<dbReference type="RefSeq" id="WP_358355601.1">
    <property type="nucleotide sequence ID" value="NZ_JBEZFP010000047.1"/>
</dbReference>
<evidence type="ECO:0000256" key="4">
    <source>
        <dbReference type="ARBA" id="ARBA00022679"/>
    </source>
</evidence>
<evidence type="ECO:0000256" key="6">
    <source>
        <dbReference type="ARBA" id="ARBA00022777"/>
    </source>
</evidence>
<sequence length="549" mass="56187">MGDAAPRDDDRGLVLRGVPGAGGVAVGRMVSVDETPGGAGHGSVADTGGTGHGSVADALAAVAAELTGLADALRGEGRVEQADIVEVGALIAEDPALRSLAEELARAGLTAVEAVVAATNRHADALTALGDPVFADRATDIRQIGRRAAAWLRGTGRPTSRGTDVVLVGDELAAADVLLPGRGPVGAVSARGGPTGHLAVVARALGIPLVLGADVRELHGTADHRVLVDGDRGLVVVDPQVGDLVPDFTPAEESETTDGATQAEVRPTTTRDGRRVRVRANVGSYREAAAARANAAEGVGLLRTELPFLAADHWPDAEEHTASLVPLLRDGPEGTVVVRTLDFAGDKRPAFLTGGSGAERSDAMLRTQFRGILAAAATTARAVRILVPMVEGAADFARCRHLLAEVCRLSGVTRRPPLGAMVELPGAVDEAEALAAAADFLALGTNDLTAALLGLARDDPALSPRRTADPVVLTAVRRVVGYAHAFGRPVSVCGDAAADPRVLPLLLGLGVDALSVAPPALAAVREQVRALDSTRCAELVRERLARGGE</sequence>
<feature type="domain" description="PEP-utilising enzyme mobile" evidence="10">
    <location>
        <begin position="164"/>
        <end position="233"/>
    </location>
</feature>
<dbReference type="InterPro" id="IPR036618">
    <property type="entry name" value="PtsI_HPr-bd_sf"/>
</dbReference>